<keyword evidence="3" id="KW-0808">Transferase</keyword>
<dbReference type="InterPro" id="IPR029044">
    <property type="entry name" value="Nucleotide-diphossugar_trans"/>
</dbReference>
<dbReference type="Gene3D" id="3.90.550.10">
    <property type="entry name" value="Spore Coat Polysaccharide Biosynthesis Protein SpsA, Chain A"/>
    <property type="match status" value="1"/>
</dbReference>
<evidence type="ECO:0000256" key="1">
    <source>
        <dbReference type="SAM" id="Phobius"/>
    </source>
</evidence>
<organism evidence="3">
    <name type="scientific">candidate division WOR-3 bacterium</name>
    <dbReference type="NCBI Taxonomy" id="2052148"/>
    <lineage>
        <taxon>Bacteria</taxon>
        <taxon>Bacteria division WOR-3</taxon>
    </lineage>
</organism>
<evidence type="ECO:0000313" key="3">
    <source>
        <dbReference type="EMBL" id="HGK28192.1"/>
    </source>
</evidence>
<keyword evidence="1" id="KW-0812">Transmembrane</keyword>
<protein>
    <submittedName>
        <fullName evidence="3">Glycosyltransferase family 2 protein</fullName>
    </submittedName>
</protein>
<dbReference type="InterPro" id="IPR001173">
    <property type="entry name" value="Glyco_trans_2-like"/>
</dbReference>
<feature type="domain" description="Glycosyltransferase 2-like" evidence="2">
    <location>
        <begin position="15"/>
        <end position="188"/>
    </location>
</feature>
<dbReference type="SUPFAM" id="SSF53448">
    <property type="entry name" value="Nucleotide-diphospho-sugar transferases"/>
    <property type="match status" value="1"/>
</dbReference>
<gene>
    <name evidence="3" type="ORF">ENS41_04480</name>
</gene>
<feature type="transmembrane region" description="Helical" evidence="1">
    <location>
        <begin position="263"/>
        <end position="281"/>
    </location>
</feature>
<reference evidence="3" key="1">
    <citation type="journal article" date="2020" name="mSystems">
        <title>Genome- and Community-Level Interaction Insights into Carbon Utilization and Element Cycling Functions of Hydrothermarchaeota in Hydrothermal Sediment.</title>
        <authorList>
            <person name="Zhou Z."/>
            <person name="Liu Y."/>
            <person name="Xu W."/>
            <person name="Pan J."/>
            <person name="Luo Z.H."/>
            <person name="Li M."/>
        </authorList>
    </citation>
    <scope>NUCLEOTIDE SEQUENCE [LARGE SCALE GENOMIC DNA]</scope>
    <source>
        <strain evidence="3">SpSt-488</strain>
    </source>
</reference>
<dbReference type="CDD" id="cd02525">
    <property type="entry name" value="Succinoglycan_BP_ExoA"/>
    <property type="match status" value="1"/>
</dbReference>
<dbReference type="Pfam" id="PF00535">
    <property type="entry name" value="Glycos_transf_2"/>
    <property type="match status" value="1"/>
</dbReference>
<keyword evidence="1" id="KW-1133">Transmembrane helix</keyword>
<dbReference type="InterPro" id="IPR050834">
    <property type="entry name" value="Glycosyltransf_2"/>
</dbReference>
<sequence>MCSIPLPRQWTPAVSLVMPCRNESSNIARAVSSLLVQDYPGPIELIVVDGQSCDQTLATIASLSSYNTRVTVRVIRNPALTTSIGLNLGIAAARGEVIFTLGAHTQYSSDYVSGAVATMRREDCDAVGSRASTLPGGSSRMAKAIALALSCPFGVGNSRMRTTAASSSQTLADTASCPAYRRRVFERIGLFNPHLERNQDIEFNLRLRDAGMTLVLDPRIVSHYRARATLGQLAANCFGNGFWVARSLRFCGRAFSARHLAPLFFLVGTIAMLVFTAALPTPGAARWLPLAIATGIYLLAGTASLLITHWGNALPETLLVFPVMHYSYGFGSLWGLLTIWRPLPNPLSCSSST</sequence>
<feature type="transmembrane region" description="Helical" evidence="1">
    <location>
        <begin position="287"/>
        <end position="307"/>
    </location>
</feature>
<evidence type="ECO:0000259" key="2">
    <source>
        <dbReference type="Pfam" id="PF00535"/>
    </source>
</evidence>
<name>A0A7C4CAX6_UNCW3</name>
<dbReference type="EMBL" id="DSUT01000091">
    <property type="protein sequence ID" value="HGK28192.1"/>
    <property type="molecule type" value="Genomic_DNA"/>
</dbReference>
<comment type="caution">
    <text evidence="3">The sequence shown here is derived from an EMBL/GenBank/DDBJ whole genome shotgun (WGS) entry which is preliminary data.</text>
</comment>
<accession>A0A7C4CAX6</accession>
<dbReference type="PANTHER" id="PTHR43685">
    <property type="entry name" value="GLYCOSYLTRANSFERASE"/>
    <property type="match status" value="1"/>
</dbReference>
<keyword evidence="1" id="KW-0472">Membrane</keyword>
<dbReference type="PANTHER" id="PTHR43685:SF2">
    <property type="entry name" value="GLYCOSYLTRANSFERASE 2-LIKE DOMAIN-CONTAINING PROTEIN"/>
    <property type="match status" value="1"/>
</dbReference>
<feature type="transmembrane region" description="Helical" evidence="1">
    <location>
        <begin position="319"/>
        <end position="340"/>
    </location>
</feature>
<proteinExistence type="predicted"/>
<dbReference type="GO" id="GO:0016740">
    <property type="term" value="F:transferase activity"/>
    <property type="evidence" value="ECO:0007669"/>
    <property type="project" value="UniProtKB-KW"/>
</dbReference>
<dbReference type="AlphaFoldDB" id="A0A7C4CAX6"/>